<dbReference type="AlphaFoldDB" id="A0A923N5Q2"/>
<dbReference type="SUPFAM" id="SSF52172">
    <property type="entry name" value="CheY-like"/>
    <property type="match status" value="1"/>
</dbReference>
<dbReference type="Gene3D" id="3.40.50.2300">
    <property type="match status" value="1"/>
</dbReference>
<keyword evidence="6" id="KW-1185">Reference proteome</keyword>
<dbReference type="Proteomes" id="UP000603640">
    <property type="component" value="Unassembled WGS sequence"/>
</dbReference>
<keyword evidence="1" id="KW-0238">DNA-binding</keyword>
<dbReference type="InterPro" id="IPR001789">
    <property type="entry name" value="Sig_transdc_resp-reg_receiver"/>
</dbReference>
<evidence type="ECO:0000256" key="1">
    <source>
        <dbReference type="ARBA" id="ARBA00023125"/>
    </source>
</evidence>
<feature type="domain" description="Response regulatory" evidence="3">
    <location>
        <begin position="9"/>
        <end position="120"/>
    </location>
</feature>
<proteinExistence type="predicted"/>
<dbReference type="RefSeq" id="WP_187066186.1">
    <property type="nucleotide sequence ID" value="NZ_JACRVF010000001.1"/>
</dbReference>
<evidence type="ECO:0000259" key="4">
    <source>
        <dbReference type="PROSITE" id="PS50930"/>
    </source>
</evidence>
<dbReference type="PANTHER" id="PTHR48111">
    <property type="entry name" value="REGULATOR OF RPOS"/>
    <property type="match status" value="1"/>
</dbReference>
<dbReference type="Gene3D" id="2.40.50.1020">
    <property type="entry name" value="LytTr DNA-binding domain"/>
    <property type="match status" value="1"/>
</dbReference>
<dbReference type="Pfam" id="PF04397">
    <property type="entry name" value="LytTR"/>
    <property type="match status" value="1"/>
</dbReference>
<gene>
    <name evidence="5" type="ORF">H8S84_05220</name>
</gene>
<sequence length="247" mass="28660">MKNQHARWKCLIVDDEPLAANLIQSYVETVEELQAVGVCHNALDAFALLRKQPVDLLFLDIQMPKLTGLEFLRALPNPPAVIITTAYREYAVEGFELDVADYLVKPVTLERFLKAVGKVMARQQVTQEETYLKQEEPYVYYKVDRQMVKVYLKEILWIESVKDYIKVVLEDNHSLLTYQRMNYAEEKLPASLFLRIHRSFIVARDKITAYGANTVRVGEKELPIGKSYKQMVHSELDKEQENSFKQS</sequence>
<dbReference type="GO" id="GO:0005829">
    <property type="term" value="C:cytosol"/>
    <property type="evidence" value="ECO:0007669"/>
    <property type="project" value="TreeGrafter"/>
</dbReference>
<dbReference type="SMART" id="SM00850">
    <property type="entry name" value="LytTR"/>
    <property type="match status" value="1"/>
</dbReference>
<dbReference type="PANTHER" id="PTHR48111:SF17">
    <property type="entry name" value="TRANSCRIPTIONAL REGULATORY PROTEIN YPDB"/>
    <property type="match status" value="1"/>
</dbReference>
<feature type="modified residue" description="4-aspartylphosphate" evidence="2">
    <location>
        <position position="60"/>
    </location>
</feature>
<evidence type="ECO:0000256" key="2">
    <source>
        <dbReference type="PROSITE-ProRule" id="PRU00169"/>
    </source>
</evidence>
<name>A0A923N5Q2_9BACT</name>
<dbReference type="InterPro" id="IPR011006">
    <property type="entry name" value="CheY-like_superfamily"/>
</dbReference>
<reference evidence="5" key="1">
    <citation type="submission" date="2020-08" db="EMBL/GenBank/DDBJ databases">
        <title>Pontibacter sp. SD6 16S ribosomal RNA gene Genome sequencing and assembly.</title>
        <authorList>
            <person name="Kang M."/>
        </authorList>
    </citation>
    <scope>NUCLEOTIDE SEQUENCE</scope>
    <source>
        <strain evidence="5">SD6</strain>
    </source>
</reference>
<dbReference type="Pfam" id="PF00072">
    <property type="entry name" value="Response_reg"/>
    <property type="match status" value="1"/>
</dbReference>
<evidence type="ECO:0000259" key="3">
    <source>
        <dbReference type="PROSITE" id="PS50110"/>
    </source>
</evidence>
<organism evidence="5 6">
    <name type="scientific">Pontibacter cellulosilyticus</name>
    <dbReference type="NCBI Taxonomy" id="1720253"/>
    <lineage>
        <taxon>Bacteria</taxon>
        <taxon>Pseudomonadati</taxon>
        <taxon>Bacteroidota</taxon>
        <taxon>Cytophagia</taxon>
        <taxon>Cytophagales</taxon>
        <taxon>Hymenobacteraceae</taxon>
        <taxon>Pontibacter</taxon>
    </lineage>
</organism>
<protein>
    <submittedName>
        <fullName evidence="5">Response regulator transcription factor</fullName>
    </submittedName>
</protein>
<dbReference type="EMBL" id="JACRVF010000001">
    <property type="protein sequence ID" value="MBC5992232.1"/>
    <property type="molecule type" value="Genomic_DNA"/>
</dbReference>
<dbReference type="InterPro" id="IPR039420">
    <property type="entry name" value="WalR-like"/>
</dbReference>
<dbReference type="SMART" id="SM00448">
    <property type="entry name" value="REC"/>
    <property type="match status" value="1"/>
</dbReference>
<comment type="caution">
    <text evidence="5">The sequence shown here is derived from an EMBL/GenBank/DDBJ whole genome shotgun (WGS) entry which is preliminary data.</text>
</comment>
<dbReference type="GO" id="GO:0000156">
    <property type="term" value="F:phosphorelay response regulator activity"/>
    <property type="evidence" value="ECO:0007669"/>
    <property type="project" value="TreeGrafter"/>
</dbReference>
<dbReference type="PROSITE" id="PS50930">
    <property type="entry name" value="HTH_LYTTR"/>
    <property type="match status" value="1"/>
</dbReference>
<accession>A0A923N5Q2</accession>
<dbReference type="InterPro" id="IPR007492">
    <property type="entry name" value="LytTR_DNA-bd_dom"/>
</dbReference>
<evidence type="ECO:0000313" key="6">
    <source>
        <dbReference type="Proteomes" id="UP000603640"/>
    </source>
</evidence>
<evidence type="ECO:0000313" key="5">
    <source>
        <dbReference type="EMBL" id="MBC5992232.1"/>
    </source>
</evidence>
<dbReference type="GO" id="GO:0032993">
    <property type="term" value="C:protein-DNA complex"/>
    <property type="evidence" value="ECO:0007669"/>
    <property type="project" value="TreeGrafter"/>
</dbReference>
<dbReference type="GO" id="GO:0006355">
    <property type="term" value="P:regulation of DNA-templated transcription"/>
    <property type="evidence" value="ECO:0007669"/>
    <property type="project" value="TreeGrafter"/>
</dbReference>
<keyword evidence="2" id="KW-0597">Phosphoprotein</keyword>
<dbReference type="PROSITE" id="PS50110">
    <property type="entry name" value="RESPONSE_REGULATORY"/>
    <property type="match status" value="1"/>
</dbReference>
<feature type="domain" description="HTH LytTR-type" evidence="4">
    <location>
        <begin position="139"/>
        <end position="207"/>
    </location>
</feature>
<dbReference type="GO" id="GO:0000976">
    <property type="term" value="F:transcription cis-regulatory region binding"/>
    <property type="evidence" value="ECO:0007669"/>
    <property type="project" value="TreeGrafter"/>
</dbReference>